<dbReference type="EMBL" id="JBEPMM010000005">
    <property type="protein sequence ID" value="MET3692889.1"/>
    <property type="molecule type" value="Genomic_DNA"/>
</dbReference>
<sequence>MLRLVLLGTAVALAAPALAGGEPGYPRRGPYLPPEVAYRDPAYIPPPPLRPVHAAPVFVAPVLLAPRSLALPLYNEPPPRFLGP</sequence>
<dbReference type="Proteomes" id="UP001549145">
    <property type="component" value="Unassembled WGS sequence"/>
</dbReference>
<name>A0ABV2L4Y0_9HYPH</name>
<organism evidence="2 3">
    <name type="scientific">Methylobacterium goesingense</name>
    <dbReference type="NCBI Taxonomy" id="243690"/>
    <lineage>
        <taxon>Bacteria</taxon>
        <taxon>Pseudomonadati</taxon>
        <taxon>Pseudomonadota</taxon>
        <taxon>Alphaproteobacteria</taxon>
        <taxon>Hyphomicrobiales</taxon>
        <taxon>Methylobacteriaceae</taxon>
        <taxon>Methylobacterium</taxon>
    </lineage>
</organism>
<gene>
    <name evidence="2" type="ORF">ABID43_002429</name>
</gene>
<evidence type="ECO:0000256" key="1">
    <source>
        <dbReference type="SAM" id="SignalP"/>
    </source>
</evidence>
<accession>A0ABV2L4Y0</accession>
<dbReference type="RefSeq" id="WP_238281802.1">
    <property type="nucleotide sequence ID" value="NZ_BPQL01000140.1"/>
</dbReference>
<keyword evidence="3" id="KW-1185">Reference proteome</keyword>
<feature type="signal peptide" evidence="1">
    <location>
        <begin position="1"/>
        <end position="19"/>
    </location>
</feature>
<protein>
    <submittedName>
        <fullName evidence="2">Uncharacterized protein</fullName>
    </submittedName>
</protein>
<keyword evidence="1" id="KW-0732">Signal</keyword>
<proteinExistence type="predicted"/>
<reference evidence="2 3" key="1">
    <citation type="submission" date="2024-06" db="EMBL/GenBank/DDBJ databases">
        <title>Genomic Encyclopedia of Type Strains, Phase IV (KMG-IV): sequencing the most valuable type-strain genomes for metagenomic binning, comparative biology and taxonomic classification.</title>
        <authorList>
            <person name="Goeker M."/>
        </authorList>
    </citation>
    <scope>NUCLEOTIDE SEQUENCE [LARGE SCALE GENOMIC DNA]</scope>
    <source>
        <strain evidence="2 3">DSM 21331</strain>
    </source>
</reference>
<evidence type="ECO:0000313" key="2">
    <source>
        <dbReference type="EMBL" id="MET3692889.1"/>
    </source>
</evidence>
<evidence type="ECO:0000313" key="3">
    <source>
        <dbReference type="Proteomes" id="UP001549145"/>
    </source>
</evidence>
<comment type="caution">
    <text evidence="2">The sequence shown here is derived from an EMBL/GenBank/DDBJ whole genome shotgun (WGS) entry which is preliminary data.</text>
</comment>
<feature type="chain" id="PRO_5045846885" evidence="1">
    <location>
        <begin position="20"/>
        <end position="84"/>
    </location>
</feature>